<protein>
    <recommendedName>
        <fullName evidence="7">Large ribosomal subunit protein mL44</fullName>
    </recommendedName>
</protein>
<reference evidence="10 11" key="1">
    <citation type="submission" date="2015-09" db="EMBL/GenBank/DDBJ databases">
        <title>Draft genome of the scarab beetle Oryctes borbonicus.</title>
        <authorList>
            <person name="Meyer J.M."/>
            <person name="Markov G.V."/>
            <person name="Baskaran P."/>
            <person name="Herrmann M."/>
            <person name="Sommer R.J."/>
            <person name="Roedelsperger C."/>
        </authorList>
    </citation>
    <scope>NUCLEOTIDE SEQUENCE [LARGE SCALE GENOMIC DNA]</scope>
    <source>
        <strain evidence="10">OB123</strain>
        <tissue evidence="10">Whole animal</tissue>
    </source>
</reference>
<name>A0A0T6AX81_9SCAR</name>
<accession>A0A0T6AX81</accession>
<keyword evidence="3" id="KW-0689">Ribosomal protein</keyword>
<feature type="domain" description="Large ribosomal subunit protein mL44 dsRNA binding" evidence="8">
    <location>
        <begin position="74"/>
        <end position="140"/>
    </location>
</feature>
<evidence type="ECO:0000256" key="1">
    <source>
        <dbReference type="ARBA" id="ARBA00004173"/>
    </source>
</evidence>
<proteinExistence type="inferred from homology"/>
<comment type="subcellular location">
    <subcellularLocation>
        <location evidence="1">Mitochondrion</location>
    </subcellularLocation>
</comment>
<evidence type="ECO:0000256" key="3">
    <source>
        <dbReference type="ARBA" id="ARBA00022980"/>
    </source>
</evidence>
<dbReference type="GO" id="GO:0005840">
    <property type="term" value="C:ribosome"/>
    <property type="evidence" value="ECO:0007669"/>
    <property type="project" value="UniProtKB-KW"/>
</dbReference>
<dbReference type="InterPro" id="IPR036389">
    <property type="entry name" value="RNase_III_sf"/>
</dbReference>
<dbReference type="InterPro" id="IPR044444">
    <property type="entry name" value="Ribosomal_mL44_DSRM_metazoa"/>
</dbReference>
<dbReference type="GO" id="GO:0004525">
    <property type="term" value="F:ribonuclease III activity"/>
    <property type="evidence" value="ECO:0007669"/>
    <property type="project" value="InterPro"/>
</dbReference>
<evidence type="ECO:0000256" key="7">
    <source>
        <dbReference type="ARBA" id="ARBA00035187"/>
    </source>
</evidence>
<evidence type="ECO:0000256" key="4">
    <source>
        <dbReference type="ARBA" id="ARBA00023128"/>
    </source>
</evidence>
<comment type="similarity">
    <text evidence="6">Belongs to the ribonuclease III family. Mitochondrion-specific ribosomal protein mL44 subfamily.</text>
</comment>
<dbReference type="GO" id="GO:0005739">
    <property type="term" value="C:mitochondrion"/>
    <property type="evidence" value="ECO:0007669"/>
    <property type="project" value="UniProtKB-SubCell"/>
</dbReference>
<evidence type="ECO:0000256" key="2">
    <source>
        <dbReference type="ARBA" id="ARBA00022946"/>
    </source>
</evidence>
<dbReference type="Pfam" id="PF22935">
    <property type="entry name" value="RM44_endonuclase"/>
    <property type="match status" value="1"/>
</dbReference>
<evidence type="ECO:0000256" key="5">
    <source>
        <dbReference type="ARBA" id="ARBA00023274"/>
    </source>
</evidence>
<sequence>HLMTTEMLSHVASHIGLRDIVLCSDFPVEDITLANTFASIVTALEVSSGKERARKFVKDILVAQLTGKDIYDLWKVDDAFGYLKLVLKDKDIEPRLCNQSGVSTILTNYQVGLYSNKELLGIGFGETVDIAKHTAALDAIQ</sequence>
<dbReference type="CDD" id="cd19874">
    <property type="entry name" value="DSRM_MRPL44"/>
    <property type="match status" value="1"/>
</dbReference>
<evidence type="ECO:0000256" key="6">
    <source>
        <dbReference type="ARBA" id="ARBA00024034"/>
    </source>
</evidence>
<dbReference type="GO" id="GO:0010468">
    <property type="term" value="P:regulation of gene expression"/>
    <property type="evidence" value="ECO:0007669"/>
    <property type="project" value="UniProtKB-ARBA"/>
</dbReference>
<evidence type="ECO:0000259" key="9">
    <source>
        <dbReference type="Pfam" id="PF22935"/>
    </source>
</evidence>
<dbReference type="OrthoDB" id="444135at2759"/>
<keyword evidence="11" id="KW-1185">Reference proteome</keyword>
<feature type="non-terminal residue" evidence="10">
    <location>
        <position position="141"/>
    </location>
</feature>
<feature type="non-terminal residue" evidence="10">
    <location>
        <position position="1"/>
    </location>
</feature>
<keyword evidence="4" id="KW-0496">Mitochondrion</keyword>
<dbReference type="Gene3D" id="3.30.160.20">
    <property type="match status" value="1"/>
</dbReference>
<evidence type="ECO:0000259" key="8">
    <source>
        <dbReference type="Pfam" id="PF22892"/>
    </source>
</evidence>
<dbReference type="GO" id="GO:1990904">
    <property type="term" value="C:ribonucleoprotein complex"/>
    <property type="evidence" value="ECO:0007669"/>
    <property type="project" value="UniProtKB-KW"/>
</dbReference>
<dbReference type="GO" id="GO:0006396">
    <property type="term" value="P:RNA processing"/>
    <property type="evidence" value="ECO:0007669"/>
    <property type="project" value="InterPro"/>
</dbReference>
<evidence type="ECO:0000313" key="10">
    <source>
        <dbReference type="EMBL" id="KRT79666.1"/>
    </source>
</evidence>
<dbReference type="GO" id="GO:0003725">
    <property type="term" value="F:double-stranded RNA binding"/>
    <property type="evidence" value="ECO:0007669"/>
    <property type="project" value="InterPro"/>
</dbReference>
<feature type="domain" description="Large ribosomal subunit protein mL44 endonuclease" evidence="9">
    <location>
        <begin position="1"/>
        <end position="44"/>
    </location>
</feature>
<keyword evidence="5" id="KW-0687">Ribonucleoprotein</keyword>
<organism evidence="10 11">
    <name type="scientific">Oryctes borbonicus</name>
    <dbReference type="NCBI Taxonomy" id="1629725"/>
    <lineage>
        <taxon>Eukaryota</taxon>
        <taxon>Metazoa</taxon>
        <taxon>Ecdysozoa</taxon>
        <taxon>Arthropoda</taxon>
        <taxon>Hexapoda</taxon>
        <taxon>Insecta</taxon>
        <taxon>Pterygota</taxon>
        <taxon>Neoptera</taxon>
        <taxon>Endopterygota</taxon>
        <taxon>Coleoptera</taxon>
        <taxon>Polyphaga</taxon>
        <taxon>Scarabaeiformia</taxon>
        <taxon>Scarabaeidae</taxon>
        <taxon>Dynastinae</taxon>
        <taxon>Oryctes</taxon>
    </lineage>
</organism>
<dbReference type="Proteomes" id="UP000051574">
    <property type="component" value="Unassembled WGS sequence"/>
</dbReference>
<dbReference type="AlphaFoldDB" id="A0A0T6AX81"/>
<comment type="caution">
    <text evidence="10">The sequence shown here is derived from an EMBL/GenBank/DDBJ whole genome shotgun (WGS) entry which is preliminary data.</text>
</comment>
<dbReference type="SUPFAM" id="SSF69065">
    <property type="entry name" value="RNase III domain-like"/>
    <property type="match status" value="1"/>
</dbReference>
<dbReference type="InterPro" id="IPR055189">
    <property type="entry name" value="RM44_endonuclase"/>
</dbReference>
<dbReference type="Pfam" id="PF22892">
    <property type="entry name" value="DSRM_MRPL44"/>
    <property type="match status" value="1"/>
</dbReference>
<keyword evidence="2" id="KW-0809">Transit peptide</keyword>
<dbReference type="EMBL" id="LJIG01022606">
    <property type="protein sequence ID" value="KRT79666.1"/>
    <property type="molecule type" value="Genomic_DNA"/>
</dbReference>
<gene>
    <name evidence="10" type="ORF">AMK59_8799</name>
</gene>
<evidence type="ECO:0000313" key="11">
    <source>
        <dbReference type="Proteomes" id="UP000051574"/>
    </source>
</evidence>